<evidence type="ECO:0000313" key="3">
    <source>
        <dbReference type="Proteomes" id="UP001054945"/>
    </source>
</evidence>
<evidence type="ECO:0000256" key="1">
    <source>
        <dbReference type="SAM" id="MobiDB-lite"/>
    </source>
</evidence>
<feature type="compositionally biased region" description="Polar residues" evidence="1">
    <location>
        <begin position="1"/>
        <end position="20"/>
    </location>
</feature>
<sequence>MDTSRSLSAVESLDSSTTTSDPRHPADNILGDTGNGKSKFTEWISGNDDKLMSKETRKGTGEYIIVHSDDTSNSTITSQTIYPELIVDSATNTPIMIAPVLKIPGVPVMI</sequence>
<comment type="caution">
    <text evidence="2">The sequence shown here is derived from an EMBL/GenBank/DDBJ whole genome shotgun (WGS) entry which is preliminary data.</text>
</comment>
<dbReference type="Proteomes" id="UP001054945">
    <property type="component" value="Unassembled WGS sequence"/>
</dbReference>
<accession>A0AAV4MBJ3</accession>
<keyword evidence="3" id="KW-1185">Reference proteome</keyword>
<name>A0AAV4MBJ3_CAEEX</name>
<protein>
    <submittedName>
        <fullName evidence="2">Uncharacterized protein</fullName>
    </submittedName>
</protein>
<proteinExistence type="predicted"/>
<organism evidence="2 3">
    <name type="scientific">Caerostris extrusa</name>
    <name type="common">Bark spider</name>
    <name type="synonym">Caerostris bankana</name>
    <dbReference type="NCBI Taxonomy" id="172846"/>
    <lineage>
        <taxon>Eukaryota</taxon>
        <taxon>Metazoa</taxon>
        <taxon>Ecdysozoa</taxon>
        <taxon>Arthropoda</taxon>
        <taxon>Chelicerata</taxon>
        <taxon>Arachnida</taxon>
        <taxon>Araneae</taxon>
        <taxon>Araneomorphae</taxon>
        <taxon>Entelegynae</taxon>
        <taxon>Araneoidea</taxon>
        <taxon>Araneidae</taxon>
        <taxon>Caerostris</taxon>
    </lineage>
</organism>
<feature type="region of interest" description="Disordered" evidence="1">
    <location>
        <begin position="1"/>
        <end position="37"/>
    </location>
</feature>
<evidence type="ECO:0000313" key="2">
    <source>
        <dbReference type="EMBL" id="GIX69195.1"/>
    </source>
</evidence>
<gene>
    <name evidence="2" type="ORF">CEXT_636891</name>
</gene>
<dbReference type="AlphaFoldDB" id="A0AAV4MBJ3"/>
<reference evidence="2 3" key="1">
    <citation type="submission" date="2021-06" db="EMBL/GenBank/DDBJ databases">
        <title>Caerostris extrusa draft genome.</title>
        <authorList>
            <person name="Kono N."/>
            <person name="Arakawa K."/>
        </authorList>
    </citation>
    <scope>NUCLEOTIDE SEQUENCE [LARGE SCALE GENOMIC DNA]</scope>
</reference>
<dbReference type="EMBL" id="BPLR01002021">
    <property type="protein sequence ID" value="GIX69195.1"/>
    <property type="molecule type" value="Genomic_DNA"/>
</dbReference>